<name>A0A1V0SB57_9VIRU</name>
<accession>A0A1V0SB57</accession>
<sequence length="191" mass="22979">MEKISINELNSYLEYLDILKEYNYVIKTNKNTEIQINELKNNFNHVNIGNDQIITSLHDYDEAYDKIIKLNADKKYKMMQALNLRKNILECEQFYKIGCETINYYHDLLLEKKKILSTNIKILETDSYDQIIQEIENMSLILKKKENEKLEQFYKEKNLQSNCKYGVDRKKIPEPEPDDDMHYNLDSYHLF</sequence>
<proteinExistence type="predicted"/>
<organism evidence="1">
    <name type="scientific">Catovirus CTV1</name>
    <dbReference type="NCBI Taxonomy" id="1977631"/>
    <lineage>
        <taxon>Viruses</taxon>
        <taxon>Varidnaviria</taxon>
        <taxon>Bamfordvirae</taxon>
        <taxon>Nucleocytoviricota</taxon>
        <taxon>Megaviricetes</taxon>
        <taxon>Imitervirales</taxon>
        <taxon>Mimiviridae</taxon>
        <taxon>Klosneuvirinae</taxon>
        <taxon>Catovirus</taxon>
    </lineage>
</organism>
<dbReference type="EMBL" id="KY684083">
    <property type="protein sequence ID" value="ARF08960.1"/>
    <property type="molecule type" value="Genomic_DNA"/>
</dbReference>
<reference evidence="1" key="1">
    <citation type="journal article" date="2017" name="Science">
        <title>Giant viruses with an expanded complement of translation system components.</title>
        <authorList>
            <person name="Schulz F."/>
            <person name="Yutin N."/>
            <person name="Ivanova N.N."/>
            <person name="Ortega D.R."/>
            <person name="Lee T.K."/>
            <person name="Vierheilig J."/>
            <person name="Daims H."/>
            <person name="Horn M."/>
            <person name="Wagner M."/>
            <person name="Jensen G.J."/>
            <person name="Kyrpides N.C."/>
            <person name="Koonin E.V."/>
            <person name="Woyke T."/>
        </authorList>
    </citation>
    <scope>NUCLEOTIDE SEQUENCE</scope>
    <source>
        <strain evidence="1">CTV1</strain>
    </source>
</reference>
<protein>
    <submittedName>
        <fullName evidence="1">Uncharacterized protein</fullName>
    </submittedName>
</protein>
<evidence type="ECO:0000313" key="1">
    <source>
        <dbReference type="EMBL" id="ARF08960.1"/>
    </source>
</evidence>
<gene>
    <name evidence="1" type="ORF">Catovirus_1_1010</name>
</gene>